<feature type="compositionally biased region" description="Polar residues" evidence="1">
    <location>
        <begin position="37"/>
        <end position="46"/>
    </location>
</feature>
<dbReference type="EMBL" id="JYDU01000937">
    <property type="protein sequence ID" value="KRX76539.1"/>
    <property type="molecule type" value="Genomic_DNA"/>
</dbReference>
<proteinExistence type="predicted"/>
<dbReference type="Proteomes" id="UP000054815">
    <property type="component" value="Unassembled WGS sequence"/>
</dbReference>
<sequence>MRLRCLRCTSSNIRASGTSALRRDYSRPVPTDHLRQQQRSLQTITAGSEARRSAVRA</sequence>
<reference evidence="2 3" key="1">
    <citation type="submission" date="2015-01" db="EMBL/GenBank/DDBJ databases">
        <title>Evolution of Trichinella species and genotypes.</title>
        <authorList>
            <person name="Korhonen P.K."/>
            <person name="Edoardo P."/>
            <person name="Giuseppe L.R."/>
            <person name="Gasser R.B."/>
        </authorList>
    </citation>
    <scope>NUCLEOTIDE SEQUENCE [LARGE SCALE GENOMIC DNA]</scope>
    <source>
        <strain evidence="2">ISS141</strain>
    </source>
</reference>
<gene>
    <name evidence="2" type="ORF">T4E_10571</name>
</gene>
<dbReference type="AlphaFoldDB" id="A0A0V0WL50"/>
<comment type="caution">
    <text evidence="2">The sequence shown here is derived from an EMBL/GenBank/DDBJ whole genome shotgun (WGS) entry which is preliminary data.</text>
</comment>
<organism evidence="2 3">
    <name type="scientific">Trichinella pseudospiralis</name>
    <name type="common">Parasitic roundworm</name>
    <dbReference type="NCBI Taxonomy" id="6337"/>
    <lineage>
        <taxon>Eukaryota</taxon>
        <taxon>Metazoa</taxon>
        <taxon>Ecdysozoa</taxon>
        <taxon>Nematoda</taxon>
        <taxon>Enoplea</taxon>
        <taxon>Dorylaimia</taxon>
        <taxon>Trichinellida</taxon>
        <taxon>Trichinellidae</taxon>
        <taxon>Trichinella</taxon>
    </lineage>
</organism>
<name>A0A0V0WL50_TRIPS</name>
<feature type="compositionally biased region" description="Basic and acidic residues" evidence="1">
    <location>
        <begin position="21"/>
        <end position="35"/>
    </location>
</feature>
<feature type="region of interest" description="Disordered" evidence="1">
    <location>
        <begin position="19"/>
        <end position="57"/>
    </location>
</feature>
<evidence type="ECO:0000256" key="1">
    <source>
        <dbReference type="SAM" id="MobiDB-lite"/>
    </source>
</evidence>
<protein>
    <submittedName>
        <fullName evidence="2">Uncharacterized protein</fullName>
    </submittedName>
</protein>
<accession>A0A0V0WL50</accession>
<evidence type="ECO:0000313" key="2">
    <source>
        <dbReference type="EMBL" id="KRX76539.1"/>
    </source>
</evidence>
<evidence type="ECO:0000313" key="3">
    <source>
        <dbReference type="Proteomes" id="UP000054815"/>
    </source>
</evidence>